<sequence length="29" mass="3430">MKLLQWSYSNNKKLSCILPFCNQVKSLEN</sequence>
<name>A0A0A8ZDD6_ARUDO</name>
<organism evidence="1">
    <name type="scientific">Arundo donax</name>
    <name type="common">Giant reed</name>
    <name type="synonym">Donax arundinaceus</name>
    <dbReference type="NCBI Taxonomy" id="35708"/>
    <lineage>
        <taxon>Eukaryota</taxon>
        <taxon>Viridiplantae</taxon>
        <taxon>Streptophyta</taxon>
        <taxon>Embryophyta</taxon>
        <taxon>Tracheophyta</taxon>
        <taxon>Spermatophyta</taxon>
        <taxon>Magnoliopsida</taxon>
        <taxon>Liliopsida</taxon>
        <taxon>Poales</taxon>
        <taxon>Poaceae</taxon>
        <taxon>PACMAD clade</taxon>
        <taxon>Arundinoideae</taxon>
        <taxon>Arundineae</taxon>
        <taxon>Arundo</taxon>
    </lineage>
</organism>
<proteinExistence type="predicted"/>
<accession>A0A0A8ZDD6</accession>
<reference evidence="1" key="2">
    <citation type="journal article" date="2015" name="Data Brief">
        <title>Shoot transcriptome of the giant reed, Arundo donax.</title>
        <authorList>
            <person name="Barrero R.A."/>
            <person name="Guerrero F.D."/>
            <person name="Moolhuijzen P."/>
            <person name="Goolsby J.A."/>
            <person name="Tidwell J."/>
            <person name="Bellgard S.E."/>
            <person name="Bellgard M.I."/>
        </authorList>
    </citation>
    <scope>NUCLEOTIDE SEQUENCE</scope>
    <source>
        <tissue evidence="1">Shoot tissue taken approximately 20 cm above the soil surface</tissue>
    </source>
</reference>
<evidence type="ECO:0000313" key="1">
    <source>
        <dbReference type="EMBL" id="JAD35653.1"/>
    </source>
</evidence>
<protein>
    <submittedName>
        <fullName evidence="1">Uncharacterized protein</fullName>
    </submittedName>
</protein>
<dbReference type="AlphaFoldDB" id="A0A0A8ZDD6"/>
<dbReference type="EMBL" id="GBRH01262242">
    <property type="protein sequence ID" value="JAD35653.1"/>
    <property type="molecule type" value="Transcribed_RNA"/>
</dbReference>
<reference evidence="1" key="1">
    <citation type="submission" date="2014-09" db="EMBL/GenBank/DDBJ databases">
        <authorList>
            <person name="Magalhaes I.L.F."/>
            <person name="Oliveira U."/>
            <person name="Santos F.R."/>
            <person name="Vidigal T.H.D.A."/>
            <person name="Brescovit A.D."/>
            <person name="Santos A.J."/>
        </authorList>
    </citation>
    <scope>NUCLEOTIDE SEQUENCE</scope>
    <source>
        <tissue evidence="1">Shoot tissue taken approximately 20 cm above the soil surface</tissue>
    </source>
</reference>